<sequence length="133" mass="14234">MKTATVSARLPDDFGATVSALSKVPGQSLSSITEDALREYTGWRVPQIDDLQLAIAAADRGEFATDDEVDAVFARYGALNRTQVVAPLDPGLAHRAAALKNQIGNAGVLPRAAGIIGCRDYRTRLSHLTRTEK</sequence>
<evidence type="ECO:0000313" key="2">
    <source>
        <dbReference type="Proteomes" id="UP000609726"/>
    </source>
</evidence>
<name>A0ABX0NNG8_9BURK</name>
<keyword evidence="2" id="KW-1185">Reference proteome</keyword>
<protein>
    <submittedName>
        <fullName evidence="1">Uncharacterized protein</fullName>
    </submittedName>
</protein>
<proteinExistence type="predicted"/>
<dbReference type="Proteomes" id="UP000609726">
    <property type="component" value="Unassembled WGS sequence"/>
</dbReference>
<organism evidence="1 2">
    <name type="scientific">Massilia mucilaginosa</name>
    <dbReference type="NCBI Taxonomy" id="2609282"/>
    <lineage>
        <taxon>Bacteria</taxon>
        <taxon>Pseudomonadati</taxon>
        <taxon>Pseudomonadota</taxon>
        <taxon>Betaproteobacteria</taxon>
        <taxon>Burkholderiales</taxon>
        <taxon>Oxalobacteraceae</taxon>
        <taxon>Telluria group</taxon>
        <taxon>Massilia</taxon>
    </lineage>
</organism>
<comment type="caution">
    <text evidence="1">The sequence shown here is derived from an EMBL/GenBank/DDBJ whole genome shotgun (WGS) entry which is preliminary data.</text>
</comment>
<dbReference type="EMBL" id="WHJH01000003">
    <property type="protein sequence ID" value="NHZ88349.1"/>
    <property type="molecule type" value="Genomic_DNA"/>
</dbReference>
<reference evidence="1 2" key="1">
    <citation type="submission" date="2019-10" db="EMBL/GenBank/DDBJ databases">
        <title>Taxonomy of Antarctic Massilia spp.: description of Massilia rubra sp. nov., Massilia aquatica sp. nov., Massilia mucilaginosa sp. nov., Massilia frigida sp. nov. isolated from streams, lakes and regoliths.</title>
        <authorList>
            <person name="Holochova P."/>
            <person name="Sedlacek I."/>
            <person name="Kralova S."/>
            <person name="Maslanova I."/>
            <person name="Busse H.-J."/>
            <person name="Stankova E."/>
            <person name="Vrbovska V."/>
            <person name="Kovarovic V."/>
            <person name="Bartak M."/>
            <person name="Svec P."/>
            <person name="Pantucek R."/>
        </authorList>
    </citation>
    <scope>NUCLEOTIDE SEQUENCE [LARGE SCALE GENOMIC DNA]</scope>
    <source>
        <strain evidence="1 2">CCM 8733</strain>
    </source>
</reference>
<evidence type="ECO:0000313" key="1">
    <source>
        <dbReference type="EMBL" id="NHZ88349.1"/>
    </source>
</evidence>
<gene>
    <name evidence="1" type="ORF">F2P45_04805</name>
</gene>
<accession>A0ABX0NNG8</accession>
<dbReference type="RefSeq" id="WP_166871024.1">
    <property type="nucleotide sequence ID" value="NZ_WHJH01000003.1"/>
</dbReference>